<organism evidence="1">
    <name type="scientific">Cucumis melo</name>
    <name type="common">Muskmelon</name>
    <dbReference type="NCBI Taxonomy" id="3656"/>
    <lineage>
        <taxon>Eukaryota</taxon>
        <taxon>Viridiplantae</taxon>
        <taxon>Streptophyta</taxon>
        <taxon>Embryophyta</taxon>
        <taxon>Tracheophyta</taxon>
        <taxon>Spermatophyta</taxon>
        <taxon>Magnoliopsida</taxon>
        <taxon>eudicotyledons</taxon>
        <taxon>Gunneridae</taxon>
        <taxon>Pentapetalae</taxon>
        <taxon>rosids</taxon>
        <taxon>fabids</taxon>
        <taxon>Cucurbitales</taxon>
        <taxon>Cucurbitaceae</taxon>
        <taxon>Benincaseae</taxon>
        <taxon>Cucumis</taxon>
    </lineage>
</organism>
<proteinExistence type="predicted"/>
<accession>A0A9I9EMG2</accession>
<evidence type="ECO:0000313" key="1">
    <source>
        <dbReference type="EnsemblPlants" id="MELO3C035757.2.1"/>
    </source>
</evidence>
<sequence>MNLMPLGSTTSSSFSTFLQDPMLGYGSISLMMPLASDAKEITYSEQNSVKIIEKANGLRTLRVLICSETTPTARKAAHARPAPSPNRLVKVEAIQSVESTLVVDLCCSTFDGAGLS</sequence>
<protein>
    <submittedName>
        <fullName evidence="1">Uncharacterized protein</fullName>
    </submittedName>
</protein>
<dbReference type="Gramene" id="MELO3C035757.2.1">
    <property type="protein sequence ID" value="MELO3C035757.2.1"/>
    <property type="gene ID" value="MELO3C035757.2"/>
</dbReference>
<dbReference type="AlphaFoldDB" id="A0A9I9EMG2"/>
<dbReference type="EnsemblPlants" id="MELO3C035757.2.1">
    <property type="protein sequence ID" value="MELO3C035757.2.1"/>
    <property type="gene ID" value="MELO3C035757.2"/>
</dbReference>
<reference evidence="1" key="1">
    <citation type="submission" date="2023-03" db="UniProtKB">
        <authorList>
            <consortium name="EnsemblPlants"/>
        </authorList>
    </citation>
    <scope>IDENTIFICATION</scope>
</reference>
<name>A0A9I9EMG2_CUCME</name>